<organism evidence="2 3">
    <name type="scientific">Ktedonospora formicarum</name>
    <dbReference type="NCBI Taxonomy" id="2778364"/>
    <lineage>
        <taxon>Bacteria</taxon>
        <taxon>Bacillati</taxon>
        <taxon>Chloroflexota</taxon>
        <taxon>Ktedonobacteria</taxon>
        <taxon>Ktedonobacterales</taxon>
        <taxon>Ktedonobacteraceae</taxon>
        <taxon>Ktedonospora</taxon>
    </lineage>
</organism>
<dbReference type="Proteomes" id="UP000612362">
    <property type="component" value="Unassembled WGS sequence"/>
</dbReference>
<name>A0A8J3IA60_9CHLR</name>
<gene>
    <name evidence="2" type="ORF">KSX_56920</name>
</gene>
<sequence>MRGRSQRGASTEREAFFVGKKRRRGIEQKARKAEQEEARERGKEPECTCPGLDDAIN</sequence>
<keyword evidence="3" id="KW-1185">Reference proteome</keyword>
<evidence type="ECO:0000313" key="2">
    <source>
        <dbReference type="EMBL" id="GHO47529.1"/>
    </source>
</evidence>
<evidence type="ECO:0000256" key="1">
    <source>
        <dbReference type="SAM" id="MobiDB-lite"/>
    </source>
</evidence>
<feature type="region of interest" description="Disordered" evidence="1">
    <location>
        <begin position="1"/>
        <end position="57"/>
    </location>
</feature>
<comment type="caution">
    <text evidence="2">The sequence shown here is derived from an EMBL/GenBank/DDBJ whole genome shotgun (WGS) entry which is preliminary data.</text>
</comment>
<proteinExistence type="predicted"/>
<feature type="compositionally biased region" description="Basic and acidic residues" evidence="1">
    <location>
        <begin position="25"/>
        <end position="46"/>
    </location>
</feature>
<protein>
    <submittedName>
        <fullName evidence="2">Uncharacterized protein</fullName>
    </submittedName>
</protein>
<accession>A0A8J3IA60</accession>
<dbReference type="AlphaFoldDB" id="A0A8J3IA60"/>
<dbReference type="EMBL" id="BNJF01000003">
    <property type="protein sequence ID" value="GHO47529.1"/>
    <property type="molecule type" value="Genomic_DNA"/>
</dbReference>
<reference evidence="2" key="1">
    <citation type="submission" date="2020-10" db="EMBL/GenBank/DDBJ databases">
        <title>Taxonomic study of unclassified bacteria belonging to the class Ktedonobacteria.</title>
        <authorList>
            <person name="Yabe S."/>
            <person name="Wang C.M."/>
            <person name="Zheng Y."/>
            <person name="Sakai Y."/>
            <person name="Cavaletti L."/>
            <person name="Monciardini P."/>
            <person name="Donadio S."/>
        </authorList>
    </citation>
    <scope>NUCLEOTIDE SEQUENCE</scope>
    <source>
        <strain evidence="2">SOSP1-1</strain>
    </source>
</reference>
<evidence type="ECO:0000313" key="3">
    <source>
        <dbReference type="Proteomes" id="UP000612362"/>
    </source>
</evidence>